<dbReference type="RefSeq" id="WP_126550283.1">
    <property type="nucleotide sequence ID" value="NZ_BIFS01000001.1"/>
</dbReference>
<feature type="domain" description="N-acetyltransferase" evidence="1">
    <location>
        <begin position="15"/>
        <end position="177"/>
    </location>
</feature>
<dbReference type="GO" id="GO:0005737">
    <property type="term" value="C:cytoplasm"/>
    <property type="evidence" value="ECO:0007669"/>
    <property type="project" value="TreeGrafter"/>
</dbReference>
<gene>
    <name evidence="2" type="ORF">KDK_25480</name>
</gene>
<dbReference type="PANTHER" id="PTHR43441:SF12">
    <property type="entry name" value="RIBOSOMAL N-ACETYLTRANSFERASE YDAF-RELATED"/>
    <property type="match status" value="1"/>
</dbReference>
<protein>
    <submittedName>
        <fullName evidence="2">Ribosomal-protein-serine acetyltransferase</fullName>
    </submittedName>
</protein>
<dbReference type="InterPro" id="IPR000182">
    <property type="entry name" value="GNAT_dom"/>
</dbReference>
<dbReference type="GO" id="GO:1990189">
    <property type="term" value="F:protein N-terminal-serine acetyltransferase activity"/>
    <property type="evidence" value="ECO:0007669"/>
    <property type="project" value="TreeGrafter"/>
</dbReference>
<dbReference type="EMBL" id="BIFS01000001">
    <property type="protein sequence ID" value="GCE18748.1"/>
    <property type="molecule type" value="Genomic_DNA"/>
</dbReference>
<evidence type="ECO:0000313" key="3">
    <source>
        <dbReference type="Proteomes" id="UP000287188"/>
    </source>
</evidence>
<reference evidence="3" key="1">
    <citation type="submission" date="2018-12" db="EMBL/GenBank/DDBJ databases">
        <title>Tengunoibacter tsumagoiensis gen. nov., sp. nov., Dictyobacter kobayashii sp. nov., D. alpinus sp. nov., and D. joshuensis sp. nov. and description of Dictyobacteraceae fam. nov. within the order Ktedonobacterales isolated from Tengu-no-mugimeshi.</title>
        <authorList>
            <person name="Wang C.M."/>
            <person name="Zheng Y."/>
            <person name="Sakai Y."/>
            <person name="Toyoda A."/>
            <person name="Minakuchi Y."/>
            <person name="Abe K."/>
            <person name="Yokota A."/>
            <person name="Yabe S."/>
        </authorList>
    </citation>
    <scope>NUCLEOTIDE SEQUENCE [LARGE SCALE GENOMIC DNA]</scope>
    <source>
        <strain evidence="3">Uno11</strain>
    </source>
</reference>
<keyword evidence="3" id="KW-1185">Reference proteome</keyword>
<dbReference type="SUPFAM" id="SSF55729">
    <property type="entry name" value="Acyl-CoA N-acyltransferases (Nat)"/>
    <property type="match status" value="1"/>
</dbReference>
<organism evidence="2 3">
    <name type="scientific">Dictyobacter kobayashii</name>
    <dbReference type="NCBI Taxonomy" id="2014872"/>
    <lineage>
        <taxon>Bacteria</taxon>
        <taxon>Bacillati</taxon>
        <taxon>Chloroflexota</taxon>
        <taxon>Ktedonobacteria</taxon>
        <taxon>Ktedonobacterales</taxon>
        <taxon>Dictyobacteraceae</taxon>
        <taxon>Dictyobacter</taxon>
    </lineage>
</organism>
<dbReference type="Pfam" id="PF13302">
    <property type="entry name" value="Acetyltransf_3"/>
    <property type="match status" value="1"/>
</dbReference>
<dbReference type="GO" id="GO:0008999">
    <property type="term" value="F:protein-N-terminal-alanine acetyltransferase activity"/>
    <property type="evidence" value="ECO:0007669"/>
    <property type="project" value="TreeGrafter"/>
</dbReference>
<dbReference type="PROSITE" id="PS51186">
    <property type="entry name" value="GNAT"/>
    <property type="match status" value="1"/>
</dbReference>
<dbReference type="InterPro" id="IPR051908">
    <property type="entry name" value="Ribosomal_N-acetyltransferase"/>
</dbReference>
<proteinExistence type="predicted"/>
<dbReference type="PANTHER" id="PTHR43441">
    <property type="entry name" value="RIBOSOMAL-PROTEIN-SERINE ACETYLTRANSFERASE"/>
    <property type="match status" value="1"/>
</dbReference>
<evidence type="ECO:0000313" key="2">
    <source>
        <dbReference type="EMBL" id="GCE18748.1"/>
    </source>
</evidence>
<evidence type="ECO:0000259" key="1">
    <source>
        <dbReference type="PROSITE" id="PS51186"/>
    </source>
</evidence>
<dbReference type="Gene3D" id="3.40.630.30">
    <property type="match status" value="1"/>
</dbReference>
<accession>A0A402AI02</accession>
<dbReference type="OrthoDB" id="9784707at2"/>
<dbReference type="CDD" id="cd04301">
    <property type="entry name" value="NAT_SF"/>
    <property type="match status" value="1"/>
</dbReference>
<dbReference type="Proteomes" id="UP000287188">
    <property type="component" value="Unassembled WGS sequence"/>
</dbReference>
<keyword evidence="2" id="KW-0808">Transferase</keyword>
<dbReference type="AlphaFoldDB" id="A0A402AI02"/>
<name>A0A402AI02_9CHLR</name>
<dbReference type="InterPro" id="IPR016181">
    <property type="entry name" value="Acyl_CoA_acyltransferase"/>
</dbReference>
<sequence length="187" mass="21473">MAAKKSFYKKIDSTTELKLIAESDAQAIFQLIDNNRPYLRQWLPWIDYTQSIADELAYIRTVTAQYQEHQSVACAIYYKGTVAGTISYHPIDWANRKVEIGYWLGPQFQGHGLMTKACKALIDHAFDDLKLNKIEIRCATGNARSCAIPQRLGFTHEGISRQAEWLYDHYVDLHLYGLLVSERKKIA</sequence>
<comment type="caution">
    <text evidence="2">The sequence shown here is derived from an EMBL/GenBank/DDBJ whole genome shotgun (WGS) entry which is preliminary data.</text>
</comment>